<accession>A0ABM9DB72</accession>
<evidence type="ECO:0000259" key="2">
    <source>
        <dbReference type="PROSITE" id="PS01148"/>
    </source>
</evidence>
<dbReference type="Gene3D" id="3.30.110.40">
    <property type="entry name" value="TusA-like domain"/>
    <property type="match status" value="1"/>
</dbReference>
<dbReference type="InterPro" id="IPR019870">
    <property type="entry name" value="Se_metab_YedF"/>
</dbReference>
<feature type="domain" description="UPF0033" evidence="2">
    <location>
        <begin position="12"/>
        <end position="36"/>
    </location>
</feature>
<keyword evidence="4" id="KW-1185">Reference proteome</keyword>
<comment type="similarity">
    <text evidence="1">Belongs to the sulfur carrier protein TusA family.</text>
</comment>
<dbReference type="EMBL" id="OW150024">
    <property type="protein sequence ID" value="CAH2031590.1"/>
    <property type="molecule type" value="Genomic_DNA"/>
</dbReference>
<proteinExistence type="inferred from homology"/>
<dbReference type="Pfam" id="PF01206">
    <property type="entry name" value="TusA"/>
    <property type="match status" value="1"/>
</dbReference>
<protein>
    <submittedName>
        <fullName evidence="3">SirA family protein</fullName>
    </submittedName>
</protein>
<dbReference type="PANTHER" id="PTHR33279:SF6">
    <property type="entry name" value="SULFUR CARRIER PROTEIN YEDF-RELATED"/>
    <property type="match status" value="1"/>
</dbReference>
<sequence>MSGRRRCPLKTIDCRGLSCPEPVIRTKRELEQSPEGLRVLLDDGAPRENVGRFARNRGFGVTEAADGFGWVLVLTPAGTATAPAAAVQSGERVLLITADQMGAGPEELGRLLMRSFIHALLETPRQPDRILLLNSGVLLAVEGAETVEALRKLGEQGVEIFACGLCLDYFGKKEQLAAGSVTNMFSTAETLLAASSVIRL</sequence>
<name>A0ABM9DB72_9BACT</name>
<gene>
    <name evidence="3" type="ORF">GEAMG1_1758</name>
</gene>
<dbReference type="PANTHER" id="PTHR33279">
    <property type="entry name" value="SULFUR CARRIER PROTEIN YEDF-RELATED"/>
    <property type="match status" value="1"/>
</dbReference>
<dbReference type="Gene3D" id="3.40.1260.10">
    <property type="entry name" value="DsrEFH-like"/>
    <property type="match status" value="1"/>
</dbReference>
<evidence type="ECO:0000256" key="1">
    <source>
        <dbReference type="ARBA" id="ARBA00008984"/>
    </source>
</evidence>
<evidence type="ECO:0000313" key="4">
    <source>
        <dbReference type="Proteomes" id="UP001295463"/>
    </source>
</evidence>
<dbReference type="CDD" id="cd03421">
    <property type="entry name" value="SirA_like_N"/>
    <property type="match status" value="1"/>
</dbReference>
<reference evidence="3 4" key="1">
    <citation type="submission" date="2022-03" db="EMBL/GenBank/DDBJ databases">
        <authorList>
            <person name="Koch H."/>
        </authorList>
    </citation>
    <scope>NUCLEOTIDE SEQUENCE [LARGE SCALE GENOMIC DNA]</scope>
    <source>
        <strain evidence="3 4">G1</strain>
    </source>
</reference>
<evidence type="ECO:0000313" key="3">
    <source>
        <dbReference type="EMBL" id="CAH2031590.1"/>
    </source>
</evidence>
<dbReference type="Proteomes" id="UP001295463">
    <property type="component" value="Chromosome"/>
</dbReference>
<dbReference type="InterPro" id="IPR036868">
    <property type="entry name" value="TusA-like_sf"/>
</dbReference>
<organism evidence="3 4">
    <name type="scientific">Trichlorobacter ammonificans</name>
    <dbReference type="NCBI Taxonomy" id="2916410"/>
    <lineage>
        <taxon>Bacteria</taxon>
        <taxon>Pseudomonadati</taxon>
        <taxon>Thermodesulfobacteriota</taxon>
        <taxon>Desulfuromonadia</taxon>
        <taxon>Geobacterales</taxon>
        <taxon>Geobacteraceae</taxon>
        <taxon>Trichlorobacter</taxon>
    </lineage>
</organism>
<dbReference type="InterPro" id="IPR027396">
    <property type="entry name" value="DsrEFH-like"/>
</dbReference>
<dbReference type="SUPFAM" id="SSF75169">
    <property type="entry name" value="DsrEFH-like"/>
    <property type="match status" value="1"/>
</dbReference>
<dbReference type="InterPro" id="IPR001455">
    <property type="entry name" value="TusA-like"/>
</dbReference>
<dbReference type="SUPFAM" id="SSF64307">
    <property type="entry name" value="SirA-like"/>
    <property type="match status" value="1"/>
</dbReference>
<dbReference type="NCBIfam" id="TIGR03527">
    <property type="entry name" value="selenium_YedF"/>
    <property type="match status" value="1"/>
</dbReference>
<dbReference type="PROSITE" id="PS01148">
    <property type="entry name" value="UPF0033"/>
    <property type="match status" value="1"/>
</dbReference>